<dbReference type="AlphaFoldDB" id="A0A2N9AXT7"/>
<protein>
    <submittedName>
        <fullName evidence="1">Uncharacterized protein</fullName>
    </submittedName>
</protein>
<proteinExistence type="predicted"/>
<accession>A0A2N9AXT7</accession>
<reference evidence="2" key="1">
    <citation type="submission" date="2017-10" db="EMBL/GenBank/DDBJ databases">
        <authorList>
            <person name="Regsiter A."/>
            <person name="William W."/>
        </authorList>
    </citation>
    <scope>NUCLEOTIDE SEQUENCE [LARGE SCALE GENOMIC DNA]</scope>
</reference>
<sequence length="40" mass="4678">MERLGRRPGLVHTSKPYWNGVRLPSSNLPRRIIENCETML</sequence>
<dbReference type="Proteomes" id="UP000233769">
    <property type="component" value="Chromosome tk0001"/>
</dbReference>
<evidence type="ECO:0000313" key="2">
    <source>
        <dbReference type="Proteomes" id="UP000233769"/>
    </source>
</evidence>
<gene>
    <name evidence="1" type="ORF">TK0001_5575</name>
</gene>
<name>A0A2N9AXT7_METEX</name>
<dbReference type="EMBL" id="LT962688">
    <property type="protein sequence ID" value="SOR32141.1"/>
    <property type="molecule type" value="Genomic_DNA"/>
</dbReference>
<organism evidence="1 2">
    <name type="scientific">Methylorubrum extorquens</name>
    <name type="common">Methylobacterium dichloromethanicum</name>
    <name type="synonym">Methylobacterium extorquens</name>
    <dbReference type="NCBI Taxonomy" id="408"/>
    <lineage>
        <taxon>Bacteria</taxon>
        <taxon>Pseudomonadati</taxon>
        <taxon>Pseudomonadota</taxon>
        <taxon>Alphaproteobacteria</taxon>
        <taxon>Hyphomicrobiales</taxon>
        <taxon>Methylobacteriaceae</taxon>
        <taxon>Methylorubrum</taxon>
    </lineage>
</organism>
<evidence type="ECO:0000313" key="1">
    <source>
        <dbReference type="EMBL" id="SOR32141.1"/>
    </source>
</evidence>